<evidence type="ECO:0000313" key="2">
    <source>
        <dbReference type="EMBL" id="PPJ25646.1"/>
    </source>
</evidence>
<accession>A0A2S6A280</accession>
<dbReference type="AlphaFoldDB" id="A0A2S6A280"/>
<sequence>MNLPSEIQVRQAFTKLIEQARTTGHRPSVLALARQFELSNTTFRRHYPEIVTELGVVRRTPTTKNADSPAADEHERLVARNAKLRRDNRRLREHLDIAAANLARLSIDNQRLQQQLEHARGVTSITSRTQTD</sequence>
<keyword evidence="3" id="KW-1185">Reference proteome</keyword>
<organism evidence="2 3">
    <name type="scientific">Nocardia nova</name>
    <dbReference type="NCBI Taxonomy" id="37330"/>
    <lineage>
        <taxon>Bacteria</taxon>
        <taxon>Bacillati</taxon>
        <taxon>Actinomycetota</taxon>
        <taxon>Actinomycetes</taxon>
        <taxon>Mycobacteriales</taxon>
        <taxon>Nocardiaceae</taxon>
        <taxon>Nocardia</taxon>
    </lineage>
</organism>
<proteinExistence type="predicted"/>
<feature type="coiled-coil region" evidence="1">
    <location>
        <begin position="74"/>
        <end position="122"/>
    </location>
</feature>
<protein>
    <recommendedName>
        <fullName evidence="4">Transposase</fullName>
    </recommendedName>
</protein>
<name>A0A2S6A280_9NOCA</name>
<evidence type="ECO:0008006" key="4">
    <source>
        <dbReference type="Google" id="ProtNLM"/>
    </source>
</evidence>
<gene>
    <name evidence="2" type="ORF">C5F51_22740</name>
</gene>
<reference evidence="2 3" key="1">
    <citation type="submission" date="2018-02" db="EMBL/GenBank/DDBJ databases">
        <title>8 Nocardia nova and 1 Nocardia cyriacigeorgica strain used for evolution to TMP-SMX.</title>
        <authorList>
            <person name="Mehta H."/>
            <person name="Weng J."/>
            <person name="Shamoo Y."/>
        </authorList>
    </citation>
    <scope>NUCLEOTIDE SEQUENCE [LARGE SCALE GENOMIC DNA]</scope>
    <source>
        <strain evidence="2 3">BAA2227</strain>
    </source>
</reference>
<dbReference type="Proteomes" id="UP000238356">
    <property type="component" value="Unassembled WGS sequence"/>
</dbReference>
<dbReference type="RefSeq" id="WP_104363974.1">
    <property type="nucleotide sequence ID" value="NZ_PSZD01000015.1"/>
</dbReference>
<evidence type="ECO:0000313" key="3">
    <source>
        <dbReference type="Proteomes" id="UP000238356"/>
    </source>
</evidence>
<dbReference type="EMBL" id="PSZD01000015">
    <property type="protein sequence ID" value="PPJ25646.1"/>
    <property type="molecule type" value="Genomic_DNA"/>
</dbReference>
<keyword evidence="1" id="KW-0175">Coiled coil</keyword>
<evidence type="ECO:0000256" key="1">
    <source>
        <dbReference type="SAM" id="Coils"/>
    </source>
</evidence>
<comment type="caution">
    <text evidence="2">The sequence shown here is derived from an EMBL/GenBank/DDBJ whole genome shotgun (WGS) entry which is preliminary data.</text>
</comment>